<organism evidence="5 6">
    <name type="scientific">Ziziphus jujuba</name>
    <name type="common">Chinese jujube</name>
    <name type="synonym">Ziziphus sativa</name>
    <dbReference type="NCBI Taxonomy" id="326968"/>
    <lineage>
        <taxon>Eukaryota</taxon>
        <taxon>Viridiplantae</taxon>
        <taxon>Streptophyta</taxon>
        <taxon>Embryophyta</taxon>
        <taxon>Tracheophyta</taxon>
        <taxon>Spermatophyta</taxon>
        <taxon>Magnoliopsida</taxon>
        <taxon>eudicotyledons</taxon>
        <taxon>Gunneridae</taxon>
        <taxon>Pentapetalae</taxon>
        <taxon>rosids</taxon>
        <taxon>fabids</taxon>
        <taxon>Rosales</taxon>
        <taxon>Rhamnaceae</taxon>
        <taxon>Paliureae</taxon>
        <taxon>Ziziphus</taxon>
    </lineage>
</organism>
<feature type="region of interest" description="Disordered" evidence="2">
    <location>
        <begin position="69"/>
        <end position="115"/>
    </location>
</feature>
<evidence type="ECO:0000313" key="6">
    <source>
        <dbReference type="RefSeq" id="XP_015880192.2"/>
    </source>
</evidence>
<dbReference type="PANTHER" id="PTHR21450:SF21">
    <property type="entry name" value="REDUCTASE SUBUNIT C, PUTATIVE (DUF630 AND DUF632)-RELATED"/>
    <property type="match status" value="1"/>
</dbReference>
<dbReference type="SUPFAM" id="SSF101447">
    <property type="entry name" value="Formin homology 2 domain (FH2 domain)"/>
    <property type="match status" value="1"/>
</dbReference>
<evidence type="ECO:0000259" key="4">
    <source>
        <dbReference type="Pfam" id="PF04783"/>
    </source>
</evidence>
<evidence type="ECO:0000313" key="5">
    <source>
        <dbReference type="Proteomes" id="UP001652623"/>
    </source>
</evidence>
<evidence type="ECO:0000259" key="3">
    <source>
        <dbReference type="Pfam" id="PF04782"/>
    </source>
</evidence>
<dbReference type="Pfam" id="PF04782">
    <property type="entry name" value="DUF632"/>
    <property type="match status" value="1"/>
</dbReference>
<dbReference type="RefSeq" id="XP_048332565.1">
    <property type="nucleotide sequence ID" value="XM_048476608.2"/>
</dbReference>
<name>A0A6P3ZM78_ZIZJJ</name>
<gene>
    <name evidence="6 7" type="primary">LOC107416204</name>
</gene>
<evidence type="ECO:0000313" key="7">
    <source>
        <dbReference type="RefSeq" id="XP_048332565.1"/>
    </source>
</evidence>
<feature type="compositionally biased region" description="Basic and acidic residues" evidence="2">
    <location>
        <begin position="95"/>
        <end position="111"/>
    </location>
</feature>
<protein>
    <submittedName>
        <fullName evidence="6 7">Protein ALTERED PHOSPHATE STARVATION RESPONSE 1 isoform X2</fullName>
    </submittedName>
</protein>
<keyword evidence="5" id="KW-1185">Reference proteome</keyword>
<dbReference type="InterPro" id="IPR006867">
    <property type="entry name" value="DUF632"/>
</dbReference>
<feature type="compositionally biased region" description="Pro residues" evidence="2">
    <location>
        <begin position="73"/>
        <end position="93"/>
    </location>
</feature>
<reference evidence="5 6" key="1">
    <citation type="submission" date="2025-05" db="UniProtKB">
        <authorList>
            <consortium name="RefSeq"/>
        </authorList>
    </citation>
    <scope>NUCLEOTIDE SEQUENCE [LARGE SCALE GENOMIC DNA]</scope>
    <source>
        <tissue evidence="6 7">Seedling</tissue>
    </source>
</reference>
<dbReference type="PANTHER" id="PTHR21450">
    <property type="entry name" value="PROTEIN ALTERED PHOSPHATE STARVATION RESPONSE 1"/>
    <property type="match status" value="1"/>
</dbReference>
<dbReference type="GeneID" id="107416204"/>
<feature type="compositionally biased region" description="Acidic residues" evidence="2">
    <location>
        <begin position="161"/>
        <end position="171"/>
    </location>
</feature>
<dbReference type="RefSeq" id="XP_015880192.2">
    <property type="nucleotide sequence ID" value="XM_016024706.4"/>
</dbReference>
<feature type="region of interest" description="Disordered" evidence="2">
    <location>
        <begin position="159"/>
        <end position="194"/>
    </location>
</feature>
<feature type="coiled-coil region" evidence="1">
    <location>
        <begin position="319"/>
        <end position="364"/>
    </location>
</feature>
<accession>A0A6P3ZM78</accession>
<evidence type="ECO:0000256" key="1">
    <source>
        <dbReference type="SAM" id="Coils"/>
    </source>
</evidence>
<feature type="domain" description="DUF630" evidence="4">
    <location>
        <begin position="1"/>
        <end position="59"/>
    </location>
</feature>
<sequence length="644" mass="73059">MGCVASRIDKEERVQVFKERKKLMKQLVVLRGEFADSQFAYLRALKNTGVTLRQFTESESLELESTHHYLALPPSPPPPPPPLPPPPPPPPFSPDLRKSDNNQRVVGKEESTEISVGDTSADFILNSAWDFLKSSSPQNWERHETGETVDEENWAETKTDFEEEQEGEDSIDIVSKPLPGKSQPPGLADDNSSTMSRYTKDTAELAMVSLRSKKSLEGIAKELDDYFLKASGGVKEIAVLMDITGRDKFLTQSSQDSKRYNSAKVVSALSRSRSDRLTRDAVEPSGASEPCRPGAHSITLGKLCAEEKNLYKYIKKEEFAKLQYERKSLLLQKQEAENQDWTKTEKTRLNVEHLEGEISRLQQLISKTCSSILNLIDDELYPQLVALTFGLLHLWRTMNDCHQAQFHISQQLDHLTDNQRMDLSTDYRRQAAAQLETEVNCWFNSFCKFVKSQQDYVRALCRWIRLTGRLVDEQRQSLYSSAVHSFSDQWQLALDKLPDKVASEAIKSLWSAIHLIRLQQEEERNLQRKYGKIEKKLQKEQQSLSEMKGKLEGSFAVEDVASGLSPKHPLSLKHAKIEALTKQVEMEKSKYLNSVQVSNTMTLNNLKTSLPNLFLELTGFCRDYIAAIEGSFNHIKPADPCDGA</sequence>
<dbReference type="Pfam" id="PF04783">
    <property type="entry name" value="DUF630"/>
    <property type="match status" value="1"/>
</dbReference>
<evidence type="ECO:0000256" key="2">
    <source>
        <dbReference type="SAM" id="MobiDB-lite"/>
    </source>
</evidence>
<proteinExistence type="predicted"/>
<feature type="coiled-coil region" evidence="1">
    <location>
        <begin position="516"/>
        <end position="550"/>
    </location>
</feature>
<dbReference type="Proteomes" id="UP001652623">
    <property type="component" value="Chromosome 1"/>
</dbReference>
<dbReference type="InterPro" id="IPR006868">
    <property type="entry name" value="DUF630"/>
</dbReference>
<keyword evidence="1" id="KW-0175">Coiled coil</keyword>
<dbReference type="AlphaFoldDB" id="A0A6P3ZM78"/>
<feature type="domain" description="DUF632" evidence="3">
    <location>
        <begin position="216"/>
        <end position="514"/>
    </location>
</feature>